<keyword evidence="15 17" id="KW-0234">DNA repair</keyword>
<dbReference type="AlphaFoldDB" id="A0A4S2KCC4"/>
<keyword evidence="14 17" id="KW-0233">DNA recombination</keyword>
<dbReference type="FunFam" id="1.10.10.10:FF:000270">
    <property type="entry name" value="Non-structural maintenance of chromosomes element 1 homolog"/>
    <property type="match status" value="1"/>
</dbReference>
<dbReference type="InterPro" id="IPR014857">
    <property type="entry name" value="Nse1_RING_C4HC3-type"/>
</dbReference>
<comment type="caution">
    <text evidence="20">The sequence shown here is derived from an EMBL/GenBank/DDBJ whole genome shotgun (WGS) entry which is preliminary data.</text>
</comment>
<dbReference type="GO" id="GO:0008270">
    <property type="term" value="F:zinc ion binding"/>
    <property type="evidence" value="ECO:0007669"/>
    <property type="project" value="UniProtKB-KW"/>
</dbReference>
<name>A0A4S2KCC4_9HYME</name>
<comment type="catalytic activity">
    <reaction evidence="1 17">
        <text>S-ubiquitinyl-[E2 ubiquitin-conjugating enzyme]-L-cysteine + [acceptor protein]-L-lysine = [E2 ubiquitin-conjugating enzyme]-L-cysteine + N(6)-ubiquitinyl-[acceptor protein]-L-lysine.</text>
        <dbReference type="EC" id="2.3.2.27"/>
    </reaction>
</comment>
<dbReference type="InterPro" id="IPR011513">
    <property type="entry name" value="Nse1"/>
</dbReference>
<evidence type="ECO:0000256" key="4">
    <source>
        <dbReference type="ARBA" id="ARBA00010258"/>
    </source>
</evidence>
<evidence type="ECO:0000256" key="5">
    <source>
        <dbReference type="ARBA" id="ARBA00012483"/>
    </source>
</evidence>
<keyword evidence="10 17" id="KW-0863">Zinc-finger</keyword>
<dbReference type="GO" id="GO:0030915">
    <property type="term" value="C:Smc5-Smc6 complex"/>
    <property type="evidence" value="ECO:0007669"/>
    <property type="project" value="UniProtKB-UniRule"/>
</dbReference>
<evidence type="ECO:0000256" key="10">
    <source>
        <dbReference type="ARBA" id="ARBA00022771"/>
    </source>
</evidence>
<gene>
    <name evidence="20" type="ORF">DBV15_04465</name>
</gene>
<evidence type="ECO:0000313" key="21">
    <source>
        <dbReference type="Proteomes" id="UP000310200"/>
    </source>
</evidence>
<dbReference type="Pfam" id="PF07574">
    <property type="entry name" value="SMC_Nse1"/>
    <property type="match status" value="2"/>
</dbReference>
<evidence type="ECO:0000256" key="15">
    <source>
        <dbReference type="ARBA" id="ARBA00023204"/>
    </source>
</evidence>
<evidence type="ECO:0000256" key="1">
    <source>
        <dbReference type="ARBA" id="ARBA00000900"/>
    </source>
</evidence>
<proteinExistence type="inferred from homology"/>
<dbReference type="PANTHER" id="PTHR20973:SF0">
    <property type="entry name" value="NON-STRUCTURAL MAINTENANCE OF CHROMOSOMES ELEMENT 1 HOMOLOG"/>
    <property type="match status" value="1"/>
</dbReference>
<evidence type="ECO:0000256" key="17">
    <source>
        <dbReference type="RuleBase" id="RU368018"/>
    </source>
</evidence>
<dbReference type="Gene3D" id="3.90.1150.220">
    <property type="match status" value="1"/>
</dbReference>
<evidence type="ECO:0000313" key="20">
    <source>
        <dbReference type="EMBL" id="TGZ46436.1"/>
    </source>
</evidence>
<reference evidence="20 21" key="1">
    <citation type="journal article" date="2019" name="Philos. Trans. R. Soc. Lond., B, Biol. Sci.">
        <title>Ant behaviour and brain gene expression of defending hosts depend on the ecological success of the intruding social parasite.</title>
        <authorList>
            <person name="Kaur R."/>
            <person name="Stoldt M."/>
            <person name="Jongepier E."/>
            <person name="Feldmeyer B."/>
            <person name="Menzel F."/>
            <person name="Bornberg-Bauer E."/>
            <person name="Foitzik S."/>
        </authorList>
    </citation>
    <scope>NUCLEOTIDE SEQUENCE [LARGE SCALE GENOMIC DNA]</scope>
    <source>
        <tissue evidence="20">Whole body</tissue>
    </source>
</reference>
<dbReference type="Gene3D" id="1.10.10.10">
    <property type="entry name" value="Winged helix-like DNA-binding domain superfamily/Winged helix DNA-binding domain"/>
    <property type="match status" value="1"/>
</dbReference>
<evidence type="ECO:0000256" key="11">
    <source>
        <dbReference type="ARBA" id="ARBA00022786"/>
    </source>
</evidence>
<dbReference type="Pfam" id="PF08746">
    <property type="entry name" value="zf-RING-like"/>
    <property type="match status" value="1"/>
</dbReference>
<comment type="similarity">
    <text evidence="4 17">Belongs to the NSE1 family.</text>
</comment>
<dbReference type="PANTHER" id="PTHR20973">
    <property type="entry name" value="NON-SMC ELEMENT 1-RELATED"/>
    <property type="match status" value="1"/>
</dbReference>
<evidence type="ECO:0000256" key="7">
    <source>
        <dbReference type="ARBA" id="ARBA00022679"/>
    </source>
</evidence>
<keyword evidence="9 17" id="KW-0227">DNA damage</keyword>
<accession>A0A4S2KCC4</accession>
<dbReference type="InterPro" id="IPR036388">
    <property type="entry name" value="WH-like_DNA-bd_sf"/>
</dbReference>
<comment type="subunit">
    <text evidence="17">Component of the Smc5-Smc6 complex.</text>
</comment>
<evidence type="ECO:0000256" key="13">
    <source>
        <dbReference type="ARBA" id="ARBA00022895"/>
    </source>
</evidence>
<keyword evidence="16 17" id="KW-0539">Nucleus</keyword>
<dbReference type="GO" id="GO:0000781">
    <property type="term" value="C:chromosome, telomeric region"/>
    <property type="evidence" value="ECO:0007669"/>
    <property type="project" value="UniProtKB-SubCell"/>
</dbReference>
<keyword evidence="8 17" id="KW-0479">Metal-binding</keyword>
<dbReference type="Gene3D" id="3.30.40.10">
    <property type="entry name" value="Zinc/RING finger domain, C3HC4 (zinc finger)"/>
    <property type="match status" value="1"/>
</dbReference>
<dbReference type="GO" id="GO:0061630">
    <property type="term" value="F:ubiquitin protein ligase activity"/>
    <property type="evidence" value="ECO:0007669"/>
    <property type="project" value="UniProtKB-EC"/>
</dbReference>
<evidence type="ECO:0000256" key="8">
    <source>
        <dbReference type="ARBA" id="ARBA00022723"/>
    </source>
</evidence>
<keyword evidence="21" id="KW-1185">Reference proteome</keyword>
<evidence type="ECO:0000256" key="6">
    <source>
        <dbReference type="ARBA" id="ARBA00019422"/>
    </source>
</evidence>
<dbReference type="STRING" id="300112.A0A4S2KCC4"/>
<evidence type="ECO:0000256" key="14">
    <source>
        <dbReference type="ARBA" id="ARBA00023172"/>
    </source>
</evidence>
<keyword evidence="11 17" id="KW-0833">Ubl conjugation pathway</keyword>
<comment type="subcellular location">
    <subcellularLocation>
        <location evidence="3">Chromosome</location>
        <location evidence="3">Telomere</location>
    </subcellularLocation>
    <subcellularLocation>
        <location evidence="2 17">Nucleus</location>
    </subcellularLocation>
</comment>
<evidence type="ECO:0000256" key="3">
    <source>
        <dbReference type="ARBA" id="ARBA00004574"/>
    </source>
</evidence>
<sequence length="259" mass="29392">MVYGNKHKAVLQAIIHEGALHEDNGKDLIIRLFDHNNTAKVLSEINAQLRPLYMTIKCMTCEVTGQLYWVFASTVQDKSASFHPEFSQAELALLRSVYSEIVTSSNGYVSSTFCLNLCSSLNLRLSKAEADEFLHEMVKRKWLYSKDGKYYMGVRSIAELLQYFKDTYENNLQICTLCKQELFYSEKCSTCDAATHVYCLENYARNHGGPAGCPTCHHPIPGNYSSNDAKDVECAPQVETDVEMTQSSQSKRSKRRHKN</sequence>
<protein>
    <recommendedName>
        <fullName evidence="6 17">Non-structural maintenance of chromosomes element 1 homolog</fullName>
        <ecNumber evidence="5 17">2.3.2.27</ecNumber>
    </recommendedName>
</protein>
<keyword evidence="13" id="KW-0779">Telomere</keyword>
<evidence type="ECO:0000256" key="18">
    <source>
        <dbReference type="SAM" id="MobiDB-lite"/>
    </source>
</evidence>
<keyword evidence="13" id="KW-0158">Chromosome</keyword>
<evidence type="ECO:0000259" key="19">
    <source>
        <dbReference type="Pfam" id="PF08746"/>
    </source>
</evidence>
<feature type="region of interest" description="Disordered" evidence="18">
    <location>
        <begin position="240"/>
        <end position="259"/>
    </location>
</feature>
<dbReference type="GO" id="GO:0000724">
    <property type="term" value="P:double-strand break repair via homologous recombination"/>
    <property type="evidence" value="ECO:0007669"/>
    <property type="project" value="TreeGrafter"/>
</dbReference>
<keyword evidence="12 17" id="KW-0862">Zinc</keyword>
<evidence type="ECO:0000256" key="2">
    <source>
        <dbReference type="ARBA" id="ARBA00004123"/>
    </source>
</evidence>
<organism evidence="20 21">
    <name type="scientific">Temnothorax longispinosus</name>
    <dbReference type="NCBI Taxonomy" id="300112"/>
    <lineage>
        <taxon>Eukaryota</taxon>
        <taxon>Metazoa</taxon>
        <taxon>Ecdysozoa</taxon>
        <taxon>Arthropoda</taxon>
        <taxon>Hexapoda</taxon>
        <taxon>Insecta</taxon>
        <taxon>Pterygota</taxon>
        <taxon>Neoptera</taxon>
        <taxon>Endopterygota</taxon>
        <taxon>Hymenoptera</taxon>
        <taxon>Apocrita</taxon>
        <taxon>Aculeata</taxon>
        <taxon>Formicoidea</taxon>
        <taxon>Formicidae</taxon>
        <taxon>Myrmicinae</taxon>
        <taxon>Temnothorax</taxon>
    </lineage>
</organism>
<feature type="domain" description="Non-structural maintenance of chromosomes element 1 RING C4HC3-type" evidence="19">
    <location>
        <begin position="175"/>
        <end position="216"/>
    </location>
</feature>
<evidence type="ECO:0000256" key="16">
    <source>
        <dbReference type="ARBA" id="ARBA00023242"/>
    </source>
</evidence>
<evidence type="ECO:0000256" key="9">
    <source>
        <dbReference type="ARBA" id="ARBA00022763"/>
    </source>
</evidence>
<dbReference type="Proteomes" id="UP000310200">
    <property type="component" value="Unassembled WGS sequence"/>
</dbReference>
<dbReference type="EMBL" id="QBLH01002884">
    <property type="protein sequence ID" value="TGZ46436.1"/>
    <property type="molecule type" value="Genomic_DNA"/>
</dbReference>
<dbReference type="GO" id="GO:0005634">
    <property type="term" value="C:nucleus"/>
    <property type="evidence" value="ECO:0007669"/>
    <property type="project" value="UniProtKB-SubCell"/>
</dbReference>
<keyword evidence="7 17" id="KW-0808">Transferase</keyword>
<dbReference type="InterPro" id="IPR013083">
    <property type="entry name" value="Znf_RING/FYVE/PHD"/>
</dbReference>
<evidence type="ECO:0000256" key="12">
    <source>
        <dbReference type="ARBA" id="ARBA00022833"/>
    </source>
</evidence>
<dbReference type="EC" id="2.3.2.27" evidence="5 17"/>